<proteinExistence type="predicted"/>
<sequence length="740" mass="81693">MPDQNKPFRPLLPAPKTSQPVLSRPLPASSRKRLPSTKVACNACRSKKKACDGKRPACSPCTELKVQCVYISVNETETSAMALKRENKMLRDMLTQLTAMPEDVAHETLQKLKFAADPFASLRSVRPSGPKDPREVLPHVHSNIEFELTRRHPSAYPQTRRLSRIKMSESMGPRPAKVPRIAHLAGEGLPVLGDSNHLITTETAEHSPSVASKSYPWPYNTAFFVPPTGPLPPPPPPIHRDPRLKNLNIGFWTMVPITDQAAADVISLYLETDHPILGLFDADLFLNDLIGGQLRYCSALLVNALLAFACQAYSAKQPEASRWSQDFEEEASKLWLAQSDDNLPTIAALALMVESCGCNGKGELDVRYIKEAAAMAKRLKLFGCSDASTFSDLDHMSKDEARATTQAAWGVFNVLSMTSQFYLPANTEYPPTLPIPGRGGLADPVIKAEQVQSLRESSEASSSCSELGSRSRTPLKRSRSSSSPSSVSKVFAAFCELWVISSQITWMYQHDGSPGYSSQAFALEKYMKLLAWADNLSECMERGEYSPPQVLVCHMWFHGTILYLLRPFVPSDQQHGFKSWSPSAGHMHAFFAASVEQLKELVEVYASYPQSTFSIFGHSALLHVANAVASDTSNPEWRPYFLGCIRAYQSLYTSFTVAEVIAGGLLSMVVRKGAMDMAEASGLLQELRAKKNQTLIGRATGMFVTDLDLAVTDREAARVDRMMEKFEELTVLDAFTQGII</sequence>
<keyword evidence="2" id="KW-0539">Nucleus</keyword>
<evidence type="ECO:0000256" key="1">
    <source>
        <dbReference type="ARBA" id="ARBA00022723"/>
    </source>
</evidence>
<evidence type="ECO:0000313" key="6">
    <source>
        <dbReference type="EMBL" id="KDN65510.1"/>
    </source>
</evidence>
<dbReference type="CDD" id="cd12148">
    <property type="entry name" value="fungal_TF_MHR"/>
    <property type="match status" value="1"/>
</dbReference>
<dbReference type="GO" id="GO:0006351">
    <property type="term" value="P:DNA-templated transcription"/>
    <property type="evidence" value="ECO:0007669"/>
    <property type="project" value="InterPro"/>
</dbReference>
<dbReference type="InterPro" id="IPR036864">
    <property type="entry name" value="Zn2-C6_fun-type_DNA-bd_sf"/>
</dbReference>
<gene>
    <name evidence="6" type="ORF">CSUB01_01072</name>
</gene>
<dbReference type="InterPro" id="IPR007219">
    <property type="entry name" value="XnlR_reg_dom"/>
</dbReference>
<evidence type="ECO:0000256" key="2">
    <source>
        <dbReference type="ARBA" id="ARBA00023242"/>
    </source>
</evidence>
<evidence type="ECO:0000259" key="5">
    <source>
        <dbReference type="PROSITE" id="PS50048"/>
    </source>
</evidence>
<dbReference type="HOGENOM" id="CLU_019833_0_0_1"/>
<dbReference type="EMBL" id="JMSE01001025">
    <property type="protein sequence ID" value="KDN65510.1"/>
    <property type="molecule type" value="Genomic_DNA"/>
</dbReference>
<dbReference type="PROSITE" id="PS00463">
    <property type="entry name" value="ZN2_CY6_FUNGAL_1"/>
    <property type="match status" value="1"/>
</dbReference>
<evidence type="ECO:0000256" key="3">
    <source>
        <dbReference type="SAM" id="Coils"/>
    </source>
</evidence>
<accession>A0A066XHJ8</accession>
<dbReference type="eggNOG" id="ENOG502SHPK">
    <property type="taxonomic scope" value="Eukaryota"/>
</dbReference>
<evidence type="ECO:0000313" key="7">
    <source>
        <dbReference type="Proteomes" id="UP000027238"/>
    </source>
</evidence>
<dbReference type="GO" id="GO:0000981">
    <property type="term" value="F:DNA-binding transcription factor activity, RNA polymerase II-specific"/>
    <property type="evidence" value="ECO:0007669"/>
    <property type="project" value="InterPro"/>
</dbReference>
<dbReference type="CDD" id="cd00067">
    <property type="entry name" value="GAL4"/>
    <property type="match status" value="1"/>
</dbReference>
<dbReference type="SUPFAM" id="SSF57701">
    <property type="entry name" value="Zn2/Cys6 DNA-binding domain"/>
    <property type="match status" value="1"/>
</dbReference>
<organism evidence="6 7">
    <name type="scientific">Colletotrichum sublineola</name>
    <name type="common">Sorghum anthracnose fungus</name>
    <dbReference type="NCBI Taxonomy" id="1173701"/>
    <lineage>
        <taxon>Eukaryota</taxon>
        <taxon>Fungi</taxon>
        <taxon>Dikarya</taxon>
        <taxon>Ascomycota</taxon>
        <taxon>Pezizomycotina</taxon>
        <taxon>Sordariomycetes</taxon>
        <taxon>Hypocreomycetidae</taxon>
        <taxon>Glomerellales</taxon>
        <taxon>Glomerellaceae</taxon>
        <taxon>Colletotrichum</taxon>
        <taxon>Colletotrichum graminicola species complex</taxon>
    </lineage>
</organism>
<dbReference type="PANTHER" id="PTHR47256:SF1">
    <property type="entry name" value="ZN(II)2CYS6 TRANSCRIPTION FACTOR (EUROFUNG)"/>
    <property type="match status" value="1"/>
</dbReference>
<dbReference type="GO" id="GO:0003677">
    <property type="term" value="F:DNA binding"/>
    <property type="evidence" value="ECO:0007669"/>
    <property type="project" value="InterPro"/>
</dbReference>
<keyword evidence="1" id="KW-0479">Metal-binding</keyword>
<feature type="coiled-coil region" evidence="3">
    <location>
        <begin position="73"/>
        <end position="100"/>
    </location>
</feature>
<dbReference type="STRING" id="1173701.A0A066XHJ8"/>
<feature type="compositionally biased region" description="Low complexity" evidence="4">
    <location>
        <begin position="454"/>
        <end position="472"/>
    </location>
</feature>
<dbReference type="PROSITE" id="PS50048">
    <property type="entry name" value="ZN2_CY6_FUNGAL_2"/>
    <property type="match status" value="1"/>
</dbReference>
<keyword evidence="7" id="KW-1185">Reference proteome</keyword>
<dbReference type="InterPro" id="IPR053187">
    <property type="entry name" value="Notoamide_regulator"/>
</dbReference>
<dbReference type="OMA" id="PNACENC"/>
<dbReference type="Pfam" id="PF04082">
    <property type="entry name" value="Fungal_trans"/>
    <property type="match status" value="1"/>
</dbReference>
<comment type="caution">
    <text evidence="6">The sequence shown here is derived from an EMBL/GenBank/DDBJ whole genome shotgun (WGS) entry which is preliminary data.</text>
</comment>
<name>A0A066XHJ8_COLSU</name>
<dbReference type="AlphaFoldDB" id="A0A066XHJ8"/>
<dbReference type="SMART" id="SM00066">
    <property type="entry name" value="GAL4"/>
    <property type="match status" value="1"/>
</dbReference>
<dbReference type="OrthoDB" id="10261408at2759"/>
<feature type="domain" description="Zn(2)-C6 fungal-type" evidence="5">
    <location>
        <begin position="40"/>
        <end position="70"/>
    </location>
</feature>
<keyword evidence="3" id="KW-0175">Coiled coil</keyword>
<feature type="region of interest" description="Disordered" evidence="4">
    <location>
        <begin position="454"/>
        <end position="485"/>
    </location>
</feature>
<dbReference type="GO" id="GO:0008270">
    <property type="term" value="F:zinc ion binding"/>
    <property type="evidence" value="ECO:0007669"/>
    <property type="project" value="InterPro"/>
</dbReference>
<dbReference type="Proteomes" id="UP000027238">
    <property type="component" value="Unassembled WGS sequence"/>
</dbReference>
<evidence type="ECO:0000256" key="4">
    <source>
        <dbReference type="SAM" id="MobiDB-lite"/>
    </source>
</evidence>
<reference evidence="7" key="1">
    <citation type="journal article" date="2014" name="Genome Announc.">
        <title>Draft genome sequence of Colletotrichum sublineola, a destructive pathogen of cultivated sorghum.</title>
        <authorList>
            <person name="Baroncelli R."/>
            <person name="Sanz-Martin J.M."/>
            <person name="Rech G.E."/>
            <person name="Sukno S.A."/>
            <person name="Thon M.R."/>
        </authorList>
    </citation>
    <scope>NUCLEOTIDE SEQUENCE [LARGE SCALE GENOMIC DNA]</scope>
    <source>
        <strain evidence="7">TX430BB</strain>
    </source>
</reference>
<feature type="region of interest" description="Disordered" evidence="4">
    <location>
        <begin position="1"/>
        <end position="33"/>
    </location>
</feature>
<dbReference type="InterPro" id="IPR001138">
    <property type="entry name" value="Zn2Cys6_DnaBD"/>
</dbReference>
<dbReference type="Pfam" id="PF00172">
    <property type="entry name" value="Zn_clus"/>
    <property type="match status" value="1"/>
</dbReference>
<dbReference type="Gene3D" id="4.10.240.10">
    <property type="entry name" value="Zn(2)-C6 fungal-type DNA-binding domain"/>
    <property type="match status" value="1"/>
</dbReference>
<dbReference type="PANTHER" id="PTHR47256">
    <property type="entry name" value="ZN(II)2CYS6 TRANSCRIPTION FACTOR (EUROFUNG)-RELATED"/>
    <property type="match status" value="1"/>
</dbReference>
<protein>
    <recommendedName>
        <fullName evidence="5">Zn(2)-C6 fungal-type domain-containing protein</fullName>
    </recommendedName>
</protein>